<reference evidence="3 4" key="1">
    <citation type="submission" date="2017-07" db="EMBL/GenBank/DDBJ databases">
        <title>An improved, manually edited Actinidia chinensis var. chinensis (kiwifruit) genome highlights the challenges associated with draft genomes and gene prediction in plants.</title>
        <authorList>
            <person name="Pilkington S."/>
            <person name="Crowhurst R."/>
            <person name="Hilario E."/>
            <person name="Nardozza S."/>
            <person name="Fraser L."/>
            <person name="Peng Y."/>
            <person name="Gunaseelan K."/>
            <person name="Simpson R."/>
            <person name="Tahir J."/>
            <person name="Deroles S."/>
            <person name="Templeton K."/>
            <person name="Luo Z."/>
            <person name="Davy M."/>
            <person name="Cheng C."/>
            <person name="Mcneilage M."/>
            <person name="Scaglione D."/>
            <person name="Liu Y."/>
            <person name="Zhang Q."/>
            <person name="Datson P."/>
            <person name="De Silva N."/>
            <person name="Gardiner S."/>
            <person name="Bassett H."/>
            <person name="Chagne D."/>
            <person name="Mccallum J."/>
            <person name="Dzierzon H."/>
            <person name="Deng C."/>
            <person name="Wang Y.-Y."/>
            <person name="Barron N."/>
            <person name="Manako K."/>
            <person name="Bowen J."/>
            <person name="Foster T."/>
            <person name="Erridge Z."/>
            <person name="Tiffin H."/>
            <person name="Waite C."/>
            <person name="Davies K."/>
            <person name="Grierson E."/>
            <person name="Laing W."/>
            <person name="Kirk R."/>
            <person name="Chen X."/>
            <person name="Wood M."/>
            <person name="Montefiori M."/>
            <person name="Brummell D."/>
            <person name="Schwinn K."/>
            <person name="Catanach A."/>
            <person name="Fullerton C."/>
            <person name="Li D."/>
            <person name="Meiyalaghan S."/>
            <person name="Nieuwenhuizen N."/>
            <person name="Read N."/>
            <person name="Prakash R."/>
            <person name="Hunter D."/>
            <person name="Zhang H."/>
            <person name="Mckenzie M."/>
            <person name="Knabel M."/>
            <person name="Harris A."/>
            <person name="Allan A."/>
            <person name="Chen A."/>
            <person name="Janssen B."/>
            <person name="Plunkett B."/>
            <person name="Dwamena C."/>
            <person name="Voogd C."/>
            <person name="Leif D."/>
            <person name="Lafferty D."/>
            <person name="Souleyre E."/>
            <person name="Varkonyi-Gasic E."/>
            <person name="Gambi F."/>
            <person name="Hanley J."/>
            <person name="Yao J.-L."/>
            <person name="Cheung J."/>
            <person name="David K."/>
            <person name="Warren B."/>
            <person name="Marsh K."/>
            <person name="Snowden K."/>
            <person name="Lin-Wang K."/>
            <person name="Brian L."/>
            <person name="Martinez-Sanchez M."/>
            <person name="Wang M."/>
            <person name="Ileperuma N."/>
            <person name="Macnee N."/>
            <person name="Campin R."/>
            <person name="Mcatee P."/>
            <person name="Drummond R."/>
            <person name="Espley R."/>
            <person name="Ireland H."/>
            <person name="Wu R."/>
            <person name="Atkinson R."/>
            <person name="Karunairetnam S."/>
            <person name="Bulley S."/>
            <person name="Chunkath S."/>
            <person name="Hanley Z."/>
            <person name="Storey R."/>
            <person name="Thrimawithana A."/>
            <person name="Thomson S."/>
            <person name="David C."/>
            <person name="Testolin R."/>
        </authorList>
    </citation>
    <scope>NUCLEOTIDE SEQUENCE [LARGE SCALE GENOMIC DNA]</scope>
    <source>
        <strain evidence="4">cv. Red5</strain>
        <tissue evidence="3">Young leaf</tissue>
    </source>
</reference>
<feature type="coiled-coil region" evidence="1">
    <location>
        <begin position="746"/>
        <end position="800"/>
    </location>
</feature>
<reference evidence="4" key="2">
    <citation type="journal article" date="2018" name="BMC Genomics">
        <title>A manually annotated Actinidia chinensis var. chinensis (kiwifruit) genome highlights the challenges associated with draft genomes and gene prediction in plants.</title>
        <authorList>
            <person name="Pilkington S.M."/>
            <person name="Crowhurst R."/>
            <person name="Hilario E."/>
            <person name="Nardozza S."/>
            <person name="Fraser L."/>
            <person name="Peng Y."/>
            <person name="Gunaseelan K."/>
            <person name="Simpson R."/>
            <person name="Tahir J."/>
            <person name="Deroles S.C."/>
            <person name="Templeton K."/>
            <person name="Luo Z."/>
            <person name="Davy M."/>
            <person name="Cheng C."/>
            <person name="McNeilage M."/>
            <person name="Scaglione D."/>
            <person name="Liu Y."/>
            <person name="Zhang Q."/>
            <person name="Datson P."/>
            <person name="De Silva N."/>
            <person name="Gardiner S.E."/>
            <person name="Bassett H."/>
            <person name="Chagne D."/>
            <person name="McCallum J."/>
            <person name="Dzierzon H."/>
            <person name="Deng C."/>
            <person name="Wang Y.Y."/>
            <person name="Barron L."/>
            <person name="Manako K."/>
            <person name="Bowen J."/>
            <person name="Foster T.M."/>
            <person name="Erridge Z.A."/>
            <person name="Tiffin H."/>
            <person name="Waite C.N."/>
            <person name="Davies K.M."/>
            <person name="Grierson E.P."/>
            <person name="Laing W.A."/>
            <person name="Kirk R."/>
            <person name="Chen X."/>
            <person name="Wood M."/>
            <person name="Montefiori M."/>
            <person name="Brummell D.A."/>
            <person name="Schwinn K.E."/>
            <person name="Catanach A."/>
            <person name="Fullerton C."/>
            <person name="Li D."/>
            <person name="Meiyalaghan S."/>
            <person name="Nieuwenhuizen N."/>
            <person name="Read N."/>
            <person name="Prakash R."/>
            <person name="Hunter D."/>
            <person name="Zhang H."/>
            <person name="McKenzie M."/>
            <person name="Knabel M."/>
            <person name="Harris A."/>
            <person name="Allan A.C."/>
            <person name="Gleave A."/>
            <person name="Chen A."/>
            <person name="Janssen B.J."/>
            <person name="Plunkett B."/>
            <person name="Ampomah-Dwamena C."/>
            <person name="Voogd C."/>
            <person name="Leif D."/>
            <person name="Lafferty D."/>
            <person name="Souleyre E.J.F."/>
            <person name="Varkonyi-Gasic E."/>
            <person name="Gambi F."/>
            <person name="Hanley J."/>
            <person name="Yao J.L."/>
            <person name="Cheung J."/>
            <person name="David K.M."/>
            <person name="Warren B."/>
            <person name="Marsh K."/>
            <person name="Snowden K.C."/>
            <person name="Lin-Wang K."/>
            <person name="Brian L."/>
            <person name="Martinez-Sanchez M."/>
            <person name="Wang M."/>
            <person name="Ileperuma N."/>
            <person name="Macnee N."/>
            <person name="Campin R."/>
            <person name="McAtee P."/>
            <person name="Drummond R.S.M."/>
            <person name="Espley R.V."/>
            <person name="Ireland H.S."/>
            <person name="Wu R."/>
            <person name="Atkinson R.G."/>
            <person name="Karunairetnam S."/>
            <person name="Bulley S."/>
            <person name="Chunkath S."/>
            <person name="Hanley Z."/>
            <person name="Storey R."/>
            <person name="Thrimawithana A.H."/>
            <person name="Thomson S."/>
            <person name="David C."/>
            <person name="Testolin R."/>
            <person name="Huang H."/>
            <person name="Hellens R.P."/>
            <person name="Schaffer R.J."/>
        </authorList>
    </citation>
    <scope>NUCLEOTIDE SEQUENCE [LARGE SCALE GENOMIC DNA]</scope>
    <source>
        <strain evidence="4">cv. Red5</strain>
    </source>
</reference>
<name>A0A2R6RJ36_ACTCC</name>
<feature type="coiled-coil region" evidence="1">
    <location>
        <begin position="501"/>
        <end position="573"/>
    </location>
</feature>
<evidence type="ECO:0000256" key="2">
    <source>
        <dbReference type="SAM" id="MobiDB-lite"/>
    </source>
</evidence>
<dbReference type="STRING" id="1590841.A0A2R6RJ36"/>
<feature type="region of interest" description="Disordered" evidence="2">
    <location>
        <begin position="159"/>
        <end position="181"/>
    </location>
</feature>
<keyword evidence="4" id="KW-1185">Reference proteome</keyword>
<dbReference type="EMBL" id="NKQK01000005">
    <property type="protein sequence ID" value="PSS30028.1"/>
    <property type="molecule type" value="Genomic_DNA"/>
</dbReference>
<dbReference type="PANTHER" id="PTHR45287">
    <property type="entry name" value="OS03G0691500 PROTEIN"/>
    <property type="match status" value="1"/>
</dbReference>
<dbReference type="Gramene" id="PSS30028">
    <property type="protein sequence ID" value="PSS30028"/>
    <property type="gene ID" value="CEY00_Acc05393"/>
</dbReference>
<evidence type="ECO:0000256" key="1">
    <source>
        <dbReference type="SAM" id="Coils"/>
    </source>
</evidence>
<gene>
    <name evidence="3" type="ORF">CEY00_Acc05393</name>
</gene>
<dbReference type="InParanoid" id="A0A2R6RJ36"/>
<accession>A0A2R6RJ36</accession>
<dbReference type="PANTHER" id="PTHR45287:SF4">
    <property type="entry name" value="OS03G0691500 PROTEIN"/>
    <property type="match status" value="1"/>
</dbReference>
<feature type="coiled-coil region" evidence="1">
    <location>
        <begin position="882"/>
        <end position="960"/>
    </location>
</feature>
<proteinExistence type="predicted"/>
<dbReference type="Proteomes" id="UP000241394">
    <property type="component" value="Chromosome LG5"/>
</dbReference>
<feature type="coiled-coil region" evidence="1">
    <location>
        <begin position="320"/>
        <end position="410"/>
    </location>
</feature>
<dbReference type="OrthoDB" id="685795at2759"/>
<comment type="caution">
    <text evidence="3">The sequence shown here is derived from an EMBL/GenBank/DDBJ whole genome shotgun (WGS) entry which is preliminary data.</text>
</comment>
<evidence type="ECO:0000313" key="3">
    <source>
        <dbReference type="EMBL" id="PSS30028.1"/>
    </source>
</evidence>
<protein>
    <submittedName>
        <fullName evidence="3">Uncharacterized protein</fullName>
    </submittedName>
</protein>
<dbReference type="AlphaFoldDB" id="A0A2R6RJ36"/>
<evidence type="ECO:0000313" key="4">
    <source>
        <dbReference type="Proteomes" id="UP000241394"/>
    </source>
</evidence>
<dbReference type="InterPro" id="IPR040262">
    <property type="entry name" value="At4g38062-like"/>
</dbReference>
<dbReference type="FunCoup" id="A0A2R6RJ36">
    <property type="interactions" value="2759"/>
</dbReference>
<sequence>MERVCVELDEAKAEIEKLRAEHKAKVELCESLKRAHNEQYAKIQDANAKIEKQAQELNEKADEISNTKQMYEELKSSMKEKEAIIKNLDSLNNKLRGNCDEKMRTWEEEKQELLVALDEANSKNMDQEQKLRACKEEVRGLKLLLSELEKKCLEAEKKAKASKELRQRDDMLDKQEEENRKVEDQLKWKKEQFKHLEEAYDKLRNQLQASTKEWEREKSTLFDEISTLQSNLDSQTRISEDLQSRLRMCNQALAHEESRRKYLEVQLSETKTCFDNVFAECLEAKSEIECLTGQRDKDIASLRDVLGTKEMIHKEMKYQLGRLEQENQELRFSVKELQEAQIQEAGNSSSLSKLRNKLKGLEQIHRDCSKNLRAIEAEWTAKFDKMAGDLSDCRSELEGKDRDINELKMKLGGYRSLIMHLELQDEEKSLMLLVLKSETVRDEDAALAQKSIAEDHEQQLRLQDELERHKEMLKESWESQLHLKEKGLQMEIDLVKVRDALNRANDELAEKFCERNELEFELQIWRSTAERLKANLEENHQLRKQVEGKDRDINELKMKLRGYRSLIMHLELQDEEKSLMLLVLKSVISEAQLKLADEIADMDRTTCERETEVSLLRKQLEMKHAALVKAQKSIAEDHEQQLRLQDELERHKEMLKESWESQLRLKEKALQMEIDLVKVRDALNRANDELAEKFCERNELEFELQIWRSIAERLKANLEENHQLRKQVEVSLLADVEVEVTLKQEKDSLGRAVEEKDRRIDDLERRIVSLDRKLNAREREKEKEKISSDHQREVECLEQECVRRELEVAILAHIDAERIYKHERENFHSLVEERNQRIDDIHQLLGSLEEKFKSSTTSFSLQLAEKEAKVNLLHKAWEKIAADEVLKEIEIQEQRLVIEELEDDFRNLEMKLESLQKTFSRSKEESEKMVSDLRTSNTVIDKLESEKRTLVEDVKKLSSDRESLLDFIGNMSERICEFSIEDMQLMGVWERIQRKLKGDDELFEPSKENMNIHPTSTTKRVEATFDERSPLRALNN</sequence>
<organism evidence="3 4">
    <name type="scientific">Actinidia chinensis var. chinensis</name>
    <name type="common">Chinese soft-hair kiwi</name>
    <dbReference type="NCBI Taxonomy" id="1590841"/>
    <lineage>
        <taxon>Eukaryota</taxon>
        <taxon>Viridiplantae</taxon>
        <taxon>Streptophyta</taxon>
        <taxon>Embryophyta</taxon>
        <taxon>Tracheophyta</taxon>
        <taxon>Spermatophyta</taxon>
        <taxon>Magnoliopsida</taxon>
        <taxon>eudicotyledons</taxon>
        <taxon>Gunneridae</taxon>
        <taxon>Pentapetalae</taxon>
        <taxon>asterids</taxon>
        <taxon>Ericales</taxon>
        <taxon>Actinidiaceae</taxon>
        <taxon>Actinidia</taxon>
    </lineage>
</organism>
<feature type="coiled-coil region" evidence="1">
    <location>
        <begin position="669"/>
        <end position="717"/>
    </location>
</feature>
<dbReference type="OMA" id="FELQIWR"/>
<keyword evidence="1" id="KW-0175">Coiled coil</keyword>